<accession>A0A2T3NJV3</accession>
<protein>
    <recommendedName>
        <fullName evidence="1">AB hydrolase-1 domain-containing protein</fullName>
    </recommendedName>
</protein>
<dbReference type="OrthoDB" id="5296151at2"/>
<proteinExistence type="predicted"/>
<organism evidence="2 3">
    <name type="scientific">Photobacterium rosenbergii</name>
    <dbReference type="NCBI Taxonomy" id="294936"/>
    <lineage>
        <taxon>Bacteria</taxon>
        <taxon>Pseudomonadati</taxon>
        <taxon>Pseudomonadota</taxon>
        <taxon>Gammaproteobacteria</taxon>
        <taxon>Vibrionales</taxon>
        <taxon>Vibrionaceae</taxon>
        <taxon>Photobacterium</taxon>
    </lineage>
</organism>
<gene>
    <name evidence="2" type="ORF">C9J01_01875</name>
</gene>
<dbReference type="PRINTS" id="PR00111">
    <property type="entry name" value="ABHYDROLASE"/>
</dbReference>
<dbReference type="InterPro" id="IPR050266">
    <property type="entry name" value="AB_hydrolase_sf"/>
</dbReference>
<dbReference type="GO" id="GO:0016020">
    <property type="term" value="C:membrane"/>
    <property type="evidence" value="ECO:0007669"/>
    <property type="project" value="TreeGrafter"/>
</dbReference>
<dbReference type="PANTHER" id="PTHR43798">
    <property type="entry name" value="MONOACYLGLYCEROL LIPASE"/>
    <property type="match status" value="1"/>
</dbReference>
<dbReference type="AlphaFoldDB" id="A0A2T3NJV3"/>
<dbReference type="Proteomes" id="UP000241346">
    <property type="component" value="Unassembled WGS sequence"/>
</dbReference>
<reference evidence="2 3" key="1">
    <citation type="submission" date="2018-03" db="EMBL/GenBank/DDBJ databases">
        <title>Whole genome sequencing of Histamine producing bacteria.</title>
        <authorList>
            <person name="Butler K."/>
        </authorList>
    </citation>
    <scope>NUCLEOTIDE SEQUENCE [LARGE SCALE GENOMIC DNA]</scope>
    <source>
        <strain evidence="2 3">DSM 19138</strain>
    </source>
</reference>
<sequence length="276" mass="30732">MKRVCYDVDGNILSVLEAGNKNHPVVIFIHGIPANATLWLKTIEQVSEQGYYTLAFDMPGFGETQVVEDKYYGIKGTAALINKWIHQQGFSDIWLVAHDIGGGVAQYLVTFNEVLYKKLTISNSIAADSWPVDEMNVLIDLARSGQFTTLASESELPQGLAQFIKSTFVNKGEITEQLMSTVFIDRKCTSISGRNNFSALLASLDNSDTVDIMTSLRNVKTPTHLIWAMQDPHQPWDGPGVLLKKTLNVIKVSKIEQSGHFLQLDAKDEYLKHLLS</sequence>
<dbReference type="RefSeq" id="WP_107296406.1">
    <property type="nucleotide sequence ID" value="NZ_PYMB01000001.1"/>
</dbReference>
<evidence type="ECO:0000313" key="2">
    <source>
        <dbReference type="EMBL" id="PSW15788.1"/>
    </source>
</evidence>
<evidence type="ECO:0000259" key="1">
    <source>
        <dbReference type="Pfam" id="PF00561"/>
    </source>
</evidence>
<dbReference type="Gene3D" id="3.40.50.1820">
    <property type="entry name" value="alpha/beta hydrolase"/>
    <property type="match status" value="1"/>
</dbReference>
<dbReference type="SUPFAM" id="SSF53474">
    <property type="entry name" value="alpha/beta-Hydrolases"/>
    <property type="match status" value="1"/>
</dbReference>
<dbReference type="InterPro" id="IPR029058">
    <property type="entry name" value="AB_hydrolase_fold"/>
</dbReference>
<dbReference type="InterPro" id="IPR000639">
    <property type="entry name" value="Epox_hydrolase-like"/>
</dbReference>
<dbReference type="PANTHER" id="PTHR43798:SF5">
    <property type="entry name" value="MONOACYLGLYCEROL LIPASE ABHD6"/>
    <property type="match status" value="1"/>
</dbReference>
<evidence type="ECO:0000313" key="3">
    <source>
        <dbReference type="Proteomes" id="UP000241346"/>
    </source>
</evidence>
<dbReference type="EMBL" id="PYMB01000001">
    <property type="protein sequence ID" value="PSW15788.1"/>
    <property type="molecule type" value="Genomic_DNA"/>
</dbReference>
<dbReference type="GO" id="GO:0047372">
    <property type="term" value="F:monoacylglycerol lipase activity"/>
    <property type="evidence" value="ECO:0007669"/>
    <property type="project" value="TreeGrafter"/>
</dbReference>
<feature type="domain" description="AB hydrolase-1" evidence="1">
    <location>
        <begin position="24"/>
        <end position="266"/>
    </location>
</feature>
<comment type="caution">
    <text evidence="2">The sequence shown here is derived from an EMBL/GenBank/DDBJ whole genome shotgun (WGS) entry which is preliminary data.</text>
</comment>
<dbReference type="InterPro" id="IPR000073">
    <property type="entry name" value="AB_hydrolase_1"/>
</dbReference>
<dbReference type="Pfam" id="PF00561">
    <property type="entry name" value="Abhydrolase_1"/>
    <property type="match status" value="1"/>
</dbReference>
<name>A0A2T3NJV3_9GAMM</name>
<dbReference type="PRINTS" id="PR00412">
    <property type="entry name" value="EPOXHYDRLASE"/>
</dbReference>
<dbReference type="GO" id="GO:0046464">
    <property type="term" value="P:acylglycerol catabolic process"/>
    <property type="evidence" value="ECO:0007669"/>
    <property type="project" value="TreeGrafter"/>
</dbReference>